<gene>
    <name evidence="2" type="ORF">IED13_21510</name>
</gene>
<dbReference type="Gene3D" id="2.40.10.220">
    <property type="entry name" value="predicted glycosyltransferase like domains"/>
    <property type="match status" value="1"/>
</dbReference>
<dbReference type="Proteomes" id="UP000619295">
    <property type="component" value="Unassembled WGS sequence"/>
</dbReference>
<name>A0A927EBJ5_9HYPH</name>
<evidence type="ECO:0000313" key="3">
    <source>
        <dbReference type="Proteomes" id="UP000619295"/>
    </source>
</evidence>
<proteinExistence type="predicted"/>
<dbReference type="InterPro" id="IPR009875">
    <property type="entry name" value="PilZ_domain"/>
</dbReference>
<dbReference type="RefSeq" id="WP_191125421.1">
    <property type="nucleotide sequence ID" value="NZ_JACXWY010000017.1"/>
</dbReference>
<evidence type="ECO:0000259" key="1">
    <source>
        <dbReference type="Pfam" id="PF07238"/>
    </source>
</evidence>
<accession>A0A927EBJ5</accession>
<dbReference type="GO" id="GO:0035438">
    <property type="term" value="F:cyclic-di-GMP binding"/>
    <property type="evidence" value="ECO:0007669"/>
    <property type="project" value="InterPro"/>
</dbReference>
<dbReference type="SUPFAM" id="SSF141371">
    <property type="entry name" value="PilZ domain-like"/>
    <property type="match status" value="1"/>
</dbReference>
<feature type="domain" description="PilZ" evidence="1">
    <location>
        <begin position="4"/>
        <end position="88"/>
    </location>
</feature>
<dbReference type="AlphaFoldDB" id="A0A927EBJ5"/>
<dbReference type="Pfam" id="PF07238">
    <property type="entry name" value="PilZ"/>
    <property type="match status" value="1"/>
</dbReference>
<comment type="caution">
    <text evidence="2">The sequence shown here is derived from an EMBL/GenBank/DDBJ whole genome shotgun (WGS) entry which is preliminary data.</text>
</comment>
<keyword evidence="3" id="KW-1185">Reference proteome</keyword>
<dbReference type="EMBL" id="JACXWY010000017">
    <property type="protein sequence ID" value="MBD3848283.1"/>
    <property type="molecule type" value="Genomic_DNA"/>
</dbReference>
<reference evidence="2" key="1">
    <citation type="submission" date="2020-09" db="EMBL/GenBank/DDBJ databases">
        <title>Bosea spartocytisi sp. nov. a root nodule endophyte of Spartocytisus supranubius in the high mountain ecosystem fo the Teide National Park (Canary Islands, Spain).</title>
        <authorList>
            <person name="Pulido-Suarez L."/>
            <person name="Peix A."/>
            <person name="Igual J.M."/>
            <person name="Socas-Perez N."/>
            <person name="Velazquez E."/>
            <person name="Flores-Felix J.D."/>
            <person name="Leon-Barrios M."/>
        </authorList>
    </citation>
    <scope>NUCLEOTIDE SEQUENCE</scope>
    <source>
        <strain evidence="2">SSUT16</strain>
    </source>
</reference>
<protein>
    <submittedName>
        <fullName evidence="2">PilZ domain-containing protein</fullName>
    </submittedName>
</protein>
<sequence>MDTERRRAPRHRTLLGGIVAFNGRRSTLDCTIRNLSGSGALMAVPDAVALPPSFELEIPSRQRQYSARTVWRSGERIGIVFTDPAEAVPLDLMRRLKACETADAGLKTRIRQLTEAG</sequence>
<organism evidence="2 3">
    <name type="scientific">Bosea spartocytisi</name>
    <dbReference type="NCBI Taxonomy" id="2773451"/>
    <lineage>
        <taxon>Bacteria</taxon>
        <taxon>Pseudomonadati</taxon>
        <taxon>Pseudomonadota</taxon>
        <taxon>Alphaproteobacteria</taxon>
        <taxon>Hyphomicrobiales</taxon>
        <taxon>Boseaceae</taxon>
        <taxon>Bosea</taxon>
    </lineage>
</organism>
<evidence type="ECO:0000313" key="2">
    <source>
        <dbReference type="EMBL" id="MBD3848283.1"/>
    </source>
</evidence>